<evidence type="ECO:0000313" key="1">
    <source>
        <dbReference type="EMBL" id="CAI9727041.1"/>
    </source>
</evidence>
<dbReference type="EMBL" id="OX597821">
    <property type="protein sequence ID" value="CAI9727041.1"/>
    <property type="molecule type" value="Genomic_DNA"/>
</dbReference>
<organism evidence="1 2">
    <name type="scientific">Octopus vulgaris</name>
    <name type="common">Common octopus</name>
    <dbReference type="NCBI Taxonomy" id="6645"/>
    <lineage>
        <taxon>Eukaryota</taxon>
        <taxon>Metazoa</taxon>
        <taxon>Spiralia</taxon>
        <taxon>Lophotrochozoa</taxon>
        <taxon>Mollusca</taxon>
        <taxon>Cephalopoda</taxon>
        <taxon>Coleoidea</taxon>
        <taxon>Octopodiformes</taxon>
        <taxon>Octopoda</taxon>
        <taxon>Incirrata</taxon>
        <taxon>Octopodidae</taxon>
        <taxon>Octopus</taxon>
    </lineage>
</organism>
<protein>
    <submittedName>
        <fullName evidence="1">Uncharacterized protein</fullName>
    </submittedName>
</protein>
<name>A0AA36F5Y8_OCTVU</name>
<evidence type="ECO:0000313" key="2">
    <source>
        <dbReference type="Proteomes" id="UP001162480"/>
    </source>
</evidence>
<dbReference type="Proteomes" id="UP001162480">
    <property type="component" value="Chromosome 8"/>
</dbReference>
<sequence length="88" mass="10650">MYPAIYNERLEDYDCDCSSYILFNEDGKKLQKVYHMTGYSFERSPIYLYWGNLSIKKYHNTVLSHGFWKHFELWLLDGSQNGEWKVHT</sequence>
<reference evidence="1" key="1">
    <citation type="submission" date="2023-08" db="EMBL/GenBank/DDBJ databases">
        <authorList>
            <person name="Alioto T."/>
            <person name="Alioto T."/>
            <person name="Gomez Garrido J."/>
        </authorList>
    </citation>
    <scope>NUCLEOTIDE SEQUENCE</scope>
</reference>
<proteinExistence type="predicted"/>
<keyword evidence="2" id="KW-1185">Reference proteome</keyword>
<accession>A0AA36F5Y8</accession>
<dbReference type="AlphaFoldDB" id="A0AA36F5Y8"/>
<gene>
    <name evidence="1" type="ORF">OCTVUL_1B009179</name>
</gene>